<dbReference type="FunFam" id="3.40.50.300:FF:001119">
    <property type="entry name" value="Iron-sulfur cluster carrier protein"/>
    <property type="match status" value="1"/>
</dbReference>
<dbReference type="RefSeq" id="WP_068628727.1">
    <property type="nucleotide sequence ID" value="NZ_LSZQ01000013.1"/>
</dbReference>
<dbReference type="Gene3D" id="3.30.300.130">
    <property type="entry name" value="Fe-S cluster assembly (FSCA)"/>
    <property type="match status" value="1"/>
</dbReference>
<dbReference type="InterPro" id="IPR044304">
    <property type="entry name" value="NUBPL-like"/>
</dbReference>
<dbReference type="OrthoDB" id="9809679at2"/>
<keyword evidence="3 6" id="KW-0067">ATP-binding</keyword>
<dbReference type="GO" id="GO:0140663">
    <property type="term" value="F:ATP-dependent FeS chaperone activity"/>
    <property type="evidence" value="ECO:0007669"/>
    <property type="project" value="InterPro"/>
</dbReference>
<dbReference type="InterPro" id="IPR027417">
    <property type="entry name" value="P-loop_NTPase"/>
</dbReference>
<dbReference type="HAMAP" id="MF_02040">
    <property type="entry name" value="Mrp_NBP35"/>
    <property type="match status" value="1"/>
</dbReference>
<evidence type="ECO:0000256" key="2">
    <source>
        <dbReference type="ARBA" id="ARBA00022741"/>
    </source>
</evidence>
<dbReference type="AlphaFoldDB" id="A0A139SSM7"/>
<dbReference type="GO" id="GO:0016887">
    <property type="term" value="F:ATP hydrolysis activity"/>
    <property type="evidence" value="ECO:0007669"/>
    <property type="project" value="UniProtKB-UniRule"/>
</dbReference>
<comment type="caution">
    <text evidence="8">The sequence shown here is derived from an EMBL/GenBank/DDBJ whole genome shotgun (WGS) entry which is preliminary data.</text>
</comment>
<dbReference type="STRING" id="1548207.AXK11_01970"/>
<dbReference type="PANTHER" id="PTHR42961">
    <property type="entry name" value="IRON-SULFUR PROTEIN NUBPL"/>
    <property type="match status" value="1"/>
</dbReference>
<dbReference type="InterPro" id="IPR002744">
    <property type="entry name" value="MIP18-like"/>
</dbReference>
<comment type="function">
    <text evidence="6">Binds and transfers iron-sulfur (Fe-S) clusters to target apoproteins. Can hydrolyze ATP.</text>
</comment>
<dbReference type="GO" id="GO:0005524">
    <property type="term" value="F:ATP binding"/>
    <property type="evidence" value="ECO:0007669"/>
    <property type="project" value="UniProtKB-UniRule"/>
</dbReference>
<dbReference type="GO" id="GO:0016226">
    <property type="term" value="P:iron-sulfur cluster assembly"/>
    <property type="evidence" value="ECO:0007669"/>
    <property type="project" value="InterPro"/>
</dbReference>
<evidence type="ECO:0000313" key="9">
    <source>
        <dbReference type="Proteomes" id="UP000070058"/>
    </source>
</evidence>
<dbReference type="PANTHER" id="PTHR42961:SF2">
    <property type="entry name" value="IRON-SULFUR PROTEIN NUBPL"/>
    <property type="match status" value="1"/>
</dbReference>
<dbReference type="Pfam" id="PF10609">
    <property type="entry name" value="ParA"/>
    <property type="match status" value="1"/>
</dbReference>
<dbReference type="Proteomes" id="UP000070058">
    <property type="component" value="Unassembled WGS sequence"/>
</dbReference>
<keyword evidence="6" id="KW-0378">Hydrolase</keyword>
<evidence type="ECO:0000256" key="6">
    <source>
        <dbReference type="HAMAP-Rule" id="MF_02040"/>
    </source>
</evidence>
<feature type="domain" description="MIP18 family-like" evidence="7">
    <location>
        <begin position="4"/>
        <end position="74"/>
    </location>
</feature>
<evidence type="ECO:0000313" key="8">
    <source>
        <dbReference type="EMBL" id="KXU37588.1"/>
    </source>
</evidence>
<keyword evidence="9" id="KW-1185">Reference proteome</keyword>
<keyword evidence="2 6" id="KW-0547">Nucleotide-binding</keyword>
<comment type="subunit">
    <text evidence="6">Homodimer.</text>
</comment>
<evidence type="ECO:0000256" key="3">
    <source>
        <dbReference type="ARBA" id="ARBA00022840"/>
    </source>
</evidence>
<dbReference type="CDD" id="cd02037">
    <property type="entry name" value="Mrp_NBP35"/>
    <property type="match status" value="1"/>
</dbReference>
<dbReference type="GO" id="GO:0051539">
    <property type="term" value="F:4 iron, 4 sulfur cluster binding"/>
    <property type="evidence" value="ECO:0007669"/>
    <property type="project" value="TreeGrafter"/>
</dbReference>
<evidence type="ECO:0000256" key="1">
    <source>
        <dbReference type="ARBA" id="ARBA00022723"/>
    </source>
</evidence>
<dbReference type="InterPro" id="IPR033756">
    <property type="entry name" value="YlxH/NBP35"/>
</dbReference>
<protein>
    <recommendedName>
        <fullName evidence="6">Iron-sulfur cluster carrier protein</fullName>
    </recommendedName>
</protein>
<evidence type="ECO:0000259" key="7">
    <source>
        <dbReference type="Pfam" id="PF01883"/>
    </source>
</evidence>
<accession>A0A139SSM7</accession>
<sequence>MTADDIKTQLAQVKYPGFSRDIVSFGLVRSVAFVEESGTAKVSLALTTSDPQVPLQIKTAVEQRLRELPGVRETIVDLAVTSVKPPAQAGGSSGAAGGNLAGGAQLPGGMAHAVAIASGKGGVGKSTVAVNLACAAAQVLAARQGRAWGGQNSPRVGLMDCDIYGPSIPLMMGLSGRPEIKGEGAGAMIIPMAHHGVKVMSMGFLVDDNTPVVWRGPMIMKTVQQFIQNVDWGELDLLLIDLPPGTGDAQLSLVQTIPLDGAILVTTPQVAATQVARKGGLMFQKVNVPLLGVTENMSDFVDSSGQHHALFGSGGGAVTAEQLGTVLLGKVPLLSAIREGGDIGQPIVVREPDGEVARLFRDMAEGLLDGLKKPRAAGNPA</sequence>
<dbReference type="InterPro" id="IPR019591">
    <property type="entry name" value="Mrp/NBP35_ATP-bd"/>
</dbReference>
<gene>
    <name evidence="8" type="ORF">AXK11_01970</name>
</gene>
<dbReference type="SUPFAM" id="SSF117916">
    <property type="entry name" value="Fe-S cluster assembly (FSCA) domain-like"/>
    <property type="match status" value="1"/>
</dbReference>
<name>A0A139SSM7_9BACT</name>
<evidence type="ECO:0000256" key="5">
    <source>
        <dbReference type="ARBA" id="ARBA00023014"/>
    </source>
</evidence>
<evidence type="ECO:0000256" key="4">
    <source>
        <dbReference type="ARBA" id="ARBA00023004"/>
    </source>
</evidence>
<dbReference type="InterPro" id="IPR034904">
    <property type="entry name" value="FSCA_dom_sf"/>
</dbReference>
<dbReference type="Pfam" id="PF01883">
    <property type="entry name" value="FeS_assembly_P"/>
    <property type="match status" value="1"/>
</dbReference>
<comment type="similarity">
    <text evidence="6">Belongs to the Mrp/NBP35 ATP-binding proteins family.</text>
</comment>
<dbReference type="EMBL" id="LSZQ01000013">
    <property type="protein sequence ID" value="KXU37588.1"/>
    <property type="molecule type" value="Genomic_DNA"/>
</dbReference>
<keyword evidence="4 6" id="KW-0408">Iron</keyword>
<organism evidence="8 9">
    <name type="scientific">Cephaloticoccus primus</name>
    <dbReference type="NCBI Taxonomy" id="1548207"/>
    <lineage>
        <taxon>Bacteria</taxon>
        <taxon>Pseudomonadati</taxon>
        <taxon>Verrucomicrobiota</taxon>
        <taxon>Opitutia</taxon>
        <taxon>Opitutales</taxon>
        <taxon>Opitutaceae</taxon>
        <taxon>Cephaloticoccus</taxon>
    </lineage>
</organism>
<dbReference type="GO" id="GO:0046872">
    <property type="term" value="F:metal ion binding"/>
    <property type="evidence" value="ECO:0007669"/>
    <property type="project" value="UniProtKB-KW"/>
</dbReference>
<proteinExistence type="inferred from homology"/>
<feature type="binding site" evidence="6">
    <location>
        <begin position="119"/>
        <end position="126"/>
    </location>
    <ligand>
        <name>ATP</name>
        <dbReference type="ChEBI" id="CHEBI:30616"/>
    </ligand>
</feature>
<reference evidence="9" key="1">
    <citation type="submission" date="2016-02" db="EMBL/GenBank/DDBJ databases">
        <authorList>
            <person name="Sanders J.G."/>
            <person name="Lin J.Y."/>
            <person name="Wertz J.T."/>
            <person name="Russell J.A."/>
            <person name="Moreau C.S."/>
            <person name="Powell S."/>
        </authorList>
    </citation>
    <scope>NUCLEOTIDE SEQUENCE [LARGE SCALE GENOMIC DNA]</scope>
    <source>
        <strain evidence="9">CAG34</strain>
    </source>
</reference>
<keyword evidence="5 6" id="KW-0411">Iron-sulfur</keyword>
<keyword evidence="1 6" id="KW-0479">Metal-binding</keyword>
<dbReference type="SUPFAM" id="SSF52540">
    <property type="entry name" value="P-loop containing nucleoside triphosphate hydrolases"/>
    <property type="match status" value="1"/>
</dbReference>
<dbReference type="Gene3D" id="3.40.50.300">
    <property type="entry name" value="P-loop containing nucleotide triphosphate hydrolases"/>
    <property type="match status" value="1"/>
</dbReference>